<gene>
    <name evidence="10" type="ORF">ASPWEDRAFT_27098</name>
</gene>
<dbReference type="InterPro" id="IPR013087">
    <property type="entry name" value="Znf_C2H2_type"/>
</dbReference>
<dbReference type="STRING" id="1073089.A0A1L9RS08"/>
<feature type="domain" description="C2H2-type" evidence="9">
    <location>
        <begin position="317"/>
        <end position="336"/>
    </location>
</feature>
<dbReference type="PROSITE" id="PS00028">
    <property type="entry name" value="ZINC_FINGER_C2H2_1"/>
    <property type="match status" value="2"/>
</dbReference>
<reference evidence="11" key="1">
    <citation type="journal article" date="2017" name="Genome Biol.">
        <title>Comparative genomics reveals high biological diversity and specific adaptations in the industrially and medically important fungal genus Aspergillus.</title>
        <authorList>
            <person name="de Vries R.P."/>
            <person name="Riley R."/>
            <person name="Wiebenga A."/>
            <person name="Aguilar-Osorio G."/>
            <person name="Amillis S."/>
            <person name="Uchima C.A."/>
            <person name="Anderluh G."/>
            <person name="Asadollahi M."/>
            <person name="Askin M."/>
            <person name="Barry K."/>
            <person name="Battaglia E."/>
            <person name="Bayram O."/>
            <person name="Benocci T."/>
            <person name="Braus-Stromeyer S.A."/>
            <person name="Caldana C."/>
            <person name="Canovas D."/>
            <person name="Cerqueira G.C."/>
            <person name="Chen F."/>
            <person name="Chen W."/>
            <person name="Choi C."/>
            <person name="Clum A."/>
            <person name="Dos Santos R.A."/>
            <person name="Damasio A.R."/>
            <person name="Diallinas G."/>
            <person name="Emri T."/>
            <person name="Fekete E."/>
            <person name="Flipphi M."/>
            <person name="Freyberg S."/>
            <person name="Gallo A."/>
            <person name="Gournas C."/>
            <person name="Habgood R."/>
            <person name="Hainaut M."/>
            <person name="Harispe M.L."/>
            <person name="Henrissat B."/>
            <person name="Hilden K.S."/>
            <person name="Hope R."/>
            <person name="Hossain A."/>
            <person name="Karabika E."/>
            <person name="Karaffa L."/>
            <person name="Karanyi Z."/>
            <person name="Krasevec N."/>
            <person name="Kuo A."/>
            <person name="Kusch H."/>
            <person name="LaButti K."/>
            <person name="Lagendijk E.L."/>
            <person name="Lapidus A."/>
            <person name="Levasseur A."/>
            <person name="Lindquist E."/>
            <person name="Lipzen A."/>
            <person name="Logrieco A.F."/>
            <person name="MacCabe A."/>
            <person name="Maekelae M.R."/>
            <person name="Malavazi I."/>
            <person name="Melin P."/>
            <person name="Meyer V."/>
            <person name="Mielnichuk N."/>
            <person name="Miskei M."/>
            <person name="Molnar A.P."/>
            <person name="Mule G."/>
            <person name="Ngan C.Y."/>
            <person name="Orejas M."/>
            <person name="Orosz E."/>
            <person name="Ouedraogo J.P."/>
            <person name="Overkamp K.M."/>
            <person name="Park H.-S."/>
            <person name="Perrone G."/>
            <person name="Piumi F."/>
            <person name="Punt P.J."/>
            <person name="Ram A.F."/>
            <person name="Ramon A."/>
            <person name="Rauscher S."/>
            <person name="Record E."/>
            <person name="Riano-Pachon D.M."/>
            <person name="Robert V."/>
            <person name="Roehrig J."/>
            <person name="Ruller R."/>
            <person name="Salamov A."/>
            <person name="Salih N.S."/>
            <person name="Samson R.A."/>
            <person name="Sandor E."/>
            <person name="Sanguinetti M."/>
            <person name="Schuetze T."/>
            <person name="Sepcic K."/>
            <person name="Shelest E."/>
            <person name="Sherlock G."/>
            <person name="Sophianopoulou V."/>
            <person name="Squina F.M."/>
            <person name="Sun H."/>
            <person name="Susca A."/>
            <person name="Todd R.B."/>
            <person name="Tsang A."/>
            <person name="Unkles S.E."/>
            <person name="van de Wiele N."/>
            <person name="van Rossen-Uffink D."/>
            <person name="Oliveira J.V."/>
            <person name="Vesth T.C."/>
            <person name="Visser J."/>
            <person name="Yu J.-H."/>
            <person name="Zhou M."/>
            <person name="Andersen M.R."/>
            <person name="Archer D.B."/>
            <person name="Baker S.E."/>
            <person name="Benoit I."/>
            <person name="Brakhage A.A."/>
            <person name="Braus G.H."/>
            <person name="Fischer R."/>
            <person name="Frisvad J.C."/>
            <person name="Goldman G.H."/>
            <person name="Houbraken J."/>
            <person name="Oakley B."/>
            <person name="Pocsi I."/>
            <person name="Scazzocchio C."/>
            <person name="Seiboth B."/>
            <person name="vanKuyk P.A."/>
            <person name="Wortman J."/>
            <person name="Dyer P.S."/>
            <person name="Grigoriev I.V."/>
        </authorList>
    </citation>
    <scope>NUCLEOTIDE SEQUENCE [LARGE SCALE GENOMIC DNA]</scope>
    <source>
        <strain evidence="11">DTO 134E9</strain>
    </source>
</reference>
<feature type="domain" description="C2H2-type" evidence="9">
    <location>
        <begin position="258"/>
        <end position="285"/>
    </location>
</feature>
<evidence type="ECO:0000313" key="11">
    <source>
        <dbReference type="Proteomes" id="UP000184383"/>
    </source>
</evidence>
<dbReference type="GeneID" id="63748797"/>
<keyword evidence="3" id="KW-0677">Repeat</keyword>
<feature type="domain" description="C2H2-type" evidence="9">
    <location>
        <begin position="288"/>
        <end position="316"/>
    </location>
</feature>
<dbReference type="SUPFAM" id="SSF57667">
    <property type="entry name" value="beta-beta-alpha zinc fingers"/>
    <property type="match status" value="1"/>
</dbReference>
<dbReference type="GO" id="GO:0008270">
    <property type="term" value="F:zinc ion binding"/>
    <property type="evidence" value="ECO:0007669"/>
    <property type="project" value="UniProtKB-KW"/>
</dbReference>
<feature type="compositionally biased region" description="Polar residues" evidence="8">
    <location>
        <begin position="23"/>
        <end position="42"/>
    </location>
</feature>
<evidence type="ECO:0000256" key="2">
    <source>
        <dbReference type="ARBA" id="ARBA00022723"/>
    </source>
</evidence>
<evidence type="ECO:0000256" key="5">
    <source>
        <dbReference type="ARBA" id="ARBA00022833"/>
    </source>
</evidence>
<evidence type="ECO:0000259" key="9">
    <source>
        <dbReference type="PROSITE" id="PS50157"/>
    </source>
</evidence>
<evidence type="ECO:0000256" key="7">
    <source>
        <dbReference type="PROSITE-ProRule" id="PRU00042"/>
    </source>
</evidence>
<keyword evidence="4 7" id="KW-0863">Zinc-finger</keyword>
<keyword evidence="6" id="KW-0539">Nucleus</keyword>
<dbReference type="PANTHER" id="PTHR24394">
    <property type="entry name" value="ZINC FINGER PROTEIN"/>
    <property type="match status" value="1"/>
</dbReference>
<evidence type="ECO:0000256" key="6">
    <source>
        <dbReference type="ARBA" id="ARBA00023242"/>
    </source>
</evidence>
<evidence type="ECO:0000256" key="3">
    <source>
        <dbReference type="ARBA" id="ARBA00022737"/>
    </source>
</evidence>
<dbReference type="EMBL" id="KV878211">
    <property type="protein sequence ID" value="OJJ37740.1"/>
    <property type="molecule type" value="Genomic_DNA"/>
</dbReference>
<feature type="region of interest" description="Disordered" evidence="8">
    <location>
        <begin position="1"/>
        <end position="42"/>
    </location>
</feature>
<name>A0A1L9RS08_ASPWE</name>
<dbReference type="AlphaFoldDB" id="A0A1L9RS08"/>
<dbReference type="Proteomes" id="UP000184383">
    <property type="component" value="Unassembled WGS sequence"/>
</dbReference>
<evidence type="ECO:0000256" key="1">
    <source>
        <dbReference type="ARBA" id="ARBA00004123"/>
    </source>
</evidence>
<dbReference type="RefSeq" id="XP_040691416.1">
    <property type="nucleotide sequence ID" value="XM_040832949.1"/>
</dbReference>
<organism evidence="10 11">
    <name type="scientific">Aspergillus wentii DTO 134E9</name>
    <dbReference type="NCBI Taxonomy" id="1073089"/>
    <lineage>
        <taxon>Eukaryota</taxon>
        <taxon>Fungi</taxon>
        <taxon>Dikarya</taxon>
        <taxon>Ascomycota</taxon>
        <taxon>Pezizomycotina</taxon>
        <taxon>Eurotiomycetes</taxon>
        <taxon>Eurotiomycetidae</taxon>
        <taxon>Eurotiales</taxon>
        <taxon>Aspergillaceae</taxon>
        <taxon>Aspergillus</taxon>
        <taxon>Aspergillus subgen. Cremei</taxon>
    </lineage>
</organism>
<keyword evidence="11" id="KW-1185">Reference proteome</keyword>
<dbReference type="VEuPathDB" id="FungiDB:ASPWEDRAFT_27098"/>
<keyword evidence="5" id="KW-0862">Zinc</keyword>
<dbReference type="Pfam" id="PF00096">
    <property type="entry name" value="zf-C2H2"/>
    <property type="match status" value="2"/>
</dbReference>
<dbReference type="Gene3D" id="3.30.160.60">
    <property type="entry name" value="Classic Zinc Finger"/>
    <property type="match status" value="3"/>
</dbReference>
<dbReference type="InterPro" id="IPR036236">
    <property type="entry name" value="Znf_C2H2_sf"/>
</dbReference>
<keyword evidence="2" id="KW-0479">Metal-binding</keyword>
<evidence type="ECO:0000256" key="8">
    <source>
        <dbReference type="SAM" id="MobiDB-lite"/>
    </source>
</evidence>
<dbReference type="PANTHER" id="PTHR24394:SF29">
    <property type="entry name" value="MYONEURIN"/>
    <property type="match status" value="1"/>
</dbReference>
<accession>A0A1L9RS08</accession>
<feature type="region of interest" description="Disordered" evidence="8">
    <location>
        <begin position="348"/>
        <end position="388"/>
    </location>
</feature>
<dbReference type="SMART" id="SM00355">
    <property type="entry name" value="ZnF_C2H2"/>
    <property type="match status" value="3"/>
</dbReference>
<proteinExistence type="predicted"/>
<dbReference type="GO" id="GO:0000981">
    <property type="term" value="F:DNA-binding transcription factor activity, RNA polymerase II-specific"/>
    <property type="evidence" value="ECO:0007669"/>
    <property type="project" value="TreeGrafter"/>
</dbReference>
<evidence type="ECO:0000313" key="10">
    <source>
        <dbReference type="EMBL" id="OJJ37740.1"/>
    </source>
</evidence>
<comment type="subcellular location">
    <subcellularLocation>
        <location evidence="1">Nucleus</location>
    </subcellularLocation>
</comment>
<feature type="compositionally biased region" description="Polar residues" evidence="8">
    <location>
        <begin position="1"/>
        <end position="14"/>
    </location>
</feature>
<dbReference type="GO" id="GO:0005634">
    <property type="term" value="C:nucleus"/>
    <property type="evidence" value="ECO:0007669"/>
    <property type="project" value="UniProtKB-SubCell"/>
</dbReference>
<evidence type="ECO:0000256" key="4">
    <source>
        <dbReference type="ARBA" id="ARBA00022771"/>
    </source>
</evidence>
<sequence length="388" mass="43125">MESTTPSFSSSQGTLLPEDHVMYNTSPTYSSPVRPTSNHSSFPQSTDGLGISFCGMESPFSQLQACQPPDPYTFSAPGCPDYILSTEPLYETALDVGPLSPATCYESYSGHTDVSASPLSFYSTHALSASPTYSSVMDFGGTCDGLPAQLPAGWPTTPTIKVEENMDNCWDQPLFAEGRPVNKVPALPQMHRFTAVHNSQIVGRDDNDRLLKLEPKVERAASHSPRSPVYDPVPDVPIKVEEEMEPLRKENIPSANGLQCTVCGYRFTRRSNCREHMKRHDPSRKKTHPCGQCERLFGRRSDLQRHVDSIHRGLRKYGCDLCGRRFTRQDTLSRHRGDGCDRKTRKIRGFAKRDETNVPDAQALPSPSASPENNKHPVRSTELGLRIN</sequence>
<dbReference type="PROSITE" id="PS50157">
    <property type="entry name" value="ZINC_FINGER_C2H2_2"/>
    <property type="match status" value="3"/>
</dbReference>
<dbReference type="OrthoDB" id="6910977at2759"/>
<protein>
    <recommendedName>
        <fullName evidence="9">C2H2-type domain-containing protein</fullName>
    </recommendedName>
</protein>